<dbReference type="EMBL" id="JAUSQW010000001">
    <property type="protein sequence ID" value="MDP9800609.1"/>
    <property type="molecule type" value="Genomic_DNA"/>
</dbReference>
<evidence type="ECO:0000313" key="5">
    <source>
        <dbReference type="Proteomes" id="UP001235966"/>
    </source>
</evidence>
<dbReference type="PANTHER" id="PTHR34473">
    <property type="entry name" value="UPF0699 TRANSMEMBRANE PROTEIN YDBS"/>
    <property type="match status" value="1"/>
</dbReference>
<name>A0ABT9NA68_9ACTO</name>
<feature type="transmembrane region" description="Helical" evidence="2">
    <location>
        <begin position="77"/>
        <end position="101"/>
    </location>
</feature>
<feature type="domain" description="YdbS-like PH" evidence="3">
    <location>
        <begin position="103"/>
        <end position="177"/>
    </location>
</feature>
<evidence type="ECO:0000256" key="1">
    <source>
        <dbReference type="SAM" id="MobiDB-lite"/>
    </source>
</evidence>
<dbReference type="PANTHER" id="PTHR34473:SF2">
    <property type="entry name" value="UPF0699 TRANSMEMBRANE PROTEIN YDBT"/>
    <property type="match status" value="1"/>
</dbReference>
<proteinExistence type="predicted"/>
<evidence type="ECO:0000313" key="4">
    <source>
        <dbReference type="EMBL" id="MDP9800609.1"/>
    </source>
</evidence>
<comment type="caution">
    <text evidence="4">The sequence shown here is derived from an EMBL/GenBank/DDBJ whole genome shotgun (WGS) entry which is preliminary data.</text>
</comment>
<keyword evidence="2" id="KW-1133">Transmembrane helix</keyword>
<evidence type="ECO:0000256" key="2">
    <source>
        <dbReference type="SAM" id="Phobius"/>
    </source>
</evidence>
<organism evidence="4 5">
    <name type="scientific">Arcanobacterium wilhelmae</name>
    <dbReference type="NCBI Taxonomy" id="1803177"/>
    <lineage>
        <taxon>Bacteria</taxon>
        <taxon>Bacillati</taxon>
        <taxon>Actinomycetota</taxon>
        <taxon>Actinomycetes</taxon>
        <taxon>Actinomycetales</taxon>
        <taxon>Actinomycetaceae</taxon>
        <taxon>Arcanobacterium</taxon>
    </lineage>
</organism>
<feature type="domain" description="YdbS-like PH" evidence="3">
    <location>
        <begin position="428"/>
        <end position="486"/>
    </location>
</feature>
<dbReference type="RefSeq" id="WP_278057971.1">
    <property type="nucleotide sequence ID" value="NZ_CP121247.1"/>
</dbReference>
<evidence type="ECO:0000259" key="3">
    <source>
        <dbReference type="Pfam" id="PF03703"/>
    </source>
</evidence>
<feature type="transmembrane region" description="Helical" evidence="2">
    <location>
        <begin position="264"/>
        <end position="282"/>
    </location>
</feature>
<sequence length="513" mass="57136">MSEVEPLAVENSQAPELEIENRSDAQLSWHRYSVINPISNVAVLWGLPVFFIVKVLFRDLDEPDRLKEDLDLARLFVAPWASWVLGVLVVLSVVIGVFSLIGWRYRQYALDSAGFHTRDGYFIKTRQTIRWNRIQSVEVQQSLWGRLIGYGKINVDTASADEQTETQLMPLRTCAALRSQMLTWIKASKSAKLTQATPPASGEGTEPDSAHPGNAVEGAEPVPTSQPGASENPLIVTDADAMENDELFYHLQLPQLLRARLRSVGFYVSLLIGVAIIVFFLWRSNWIGAVIAIAGTVWGGIKSATVGLNSKIYIGESGLRVRTGIGSVKSVSLSPERIHRITLSQPMLWRGQGWWNVSVSILGKKENEDGLDSGTIMPVATREQVRALLEIIAPAIPPELREELLLSDPLSDGVRSPRTIRFFHPIGWKTDRYQLAGRHVVVKYGKFWVRSEIAPISRIQAVHVNRGPLDRQWGTATLHLRNASGVADTVISNFPVEQIVHDAWEIRARSGLR</sequence>
<keyword evidence="2" id="KW-0812">Transmembrane</keyword>
<reference evidence="4 5" key="1">
    <citation type="submission" date="2023-07" db="EMBL/GenBank/DDBJ databases">
        <title>Sequencing the genomes of 1000 actinobacteria strains.</title>
        <authorList>
            <person name="Klenk H.-P."/>
        </authorList>
    </citation>
    <scope>NUCLEOTIDE SEQUENCE [LARGE SCALE GENOMIC DNA]</scope>
    <source>
        <strain evidence="4 5">DSM 102162</strain>
    </source>
</reference>
<feature type="region of interest" description="Disordered" evidence="1">
    <location>
        <begin position="193"/>
        <end position="229"/>
    </location>
</feature>
<accession>A0ABT9NA68</accession>
<protein>
    <submittedName>
        <fullName evidence="4">Membrane protein</fullName>
    </submittedName>
</protein>
<dbReference type="Pfam" id="PF03703">
    <property type="entry name" value="bPH_2"/>
    <property type="match status" value="2"/>
</dbReference>
<keyword evidence="2" id="KW-0472">Membrane</keyword>
<dbReference type="InterPro" id="IPR005182">
    <property type="entry name" value="YdbS-like_PH"/>
</dbReference>
<feature type="transmembrane region" description="Helical" evidence="2">
    <location>
        <begin position="38"/>
        <end position="57"/>
    </location>
</feature>
<gene>
    <name evidence="4" type="ORF">J2S49_000685</name>
</gene>
<keyword evidence="5" id="KW-1185">Reference proteome</keyword>
<dbReference type="Proteomes" id="UP001235966">
    <property type="component" value="Unassembled WGS sequence"/>
</dbReference>